<sequence length="56" mass="6371">MNRYHHECEQGSRAITEVWEGRFIPNGMKACADYSFVEGKSGLSRVLAFVCLFECP</sequence>
<evidence type="ECO:0000313" key="2">
    <source>
        <dbReference type="Proteomes" id="UP000315295"/>
    </source>
</evidence>
<accession>A0A540M8J4</accession>
<keyword evidence="2" id="KW-1185">Reference proteome</keyword>
<name>A0A540M8J4_MALBA</name>
<gene>
    <name evidence="1" type="ORF">C1H46_019341</name>
</gene>
<dbReference type="EMBL" id="VIEB01000327">
    <property type="protein sequence ID" value="TQD95073.1"/>
    <property type="molecule type" value="Genomic_DNA"/>
</dbReference>
<evidence type="ECO:0000313" key="1">
    <source>
        <dbReference type="EMBL" id="TQD95073.1"/>
    </source>
</evidence>
<proteinExistence type="predicted"/>
<reference evidence="1 2" key="1">
    <citation type="journal article" date="2019" name="G3 (Bethesda)">
        <title>Sequencing of a Wild Apple (Malus baccata) Genome Unravels the Differences Between Cultivated and Wild Apple Species Regarding Disease Resistance and Cold Tolerance.</title>
        <authorList>
            <person name="Chen X."/>
        </authorList>
    </citation>
    <scope>NUCLEOTIDE SEQUENCE [LARGE SCALE GENOMIC DNA]</scope>
    <source>
        <strain evidence="2">cv. Shandingzi</strain>
        <tissue evidence="1">Leaves</tissue>
    </source>
</reference>
<organism evidence="1 2">
    <name type="scientific">Malus baccata</name>
    <name type="common">Siberian crab apple</name>
    <name type="synonym">Pyrus baccata</name>
    <dbReference type="NCBI Taxonomy" id="106549"/>
    <lineage>
        <taxon>Eukaryota</taxon>
        <taxon>Viridiplantae</taxon>
        <taxon>Streptophyta</taxon>
        <taxon>Embryophyta</taxon>
        <taxon>Tracheophyta</taxon>
        <taxon>Spermatophyta</taxon>
        <taxon>Magnoliopsida</taxon>
        <taxon>eudicotyledons</taxon>
        <taxon>Gunneridae</taxon>
        <taxon>Pentapetalae</taxon>
        <taxon>rosids</taxon>
        <taxon>fabids</taxon>
        <taxon>Rosales</taxon>
        <taxon>Rosaceae</taxon>
        <taxon>Amygdaloideae</taxon>
        <taxon>Maleae</taxon>
        <taxon>Malus</taxon>
    </lineage>
</organism>
<dbReference type="AlphaFoldDB" id="A0A540M8J4"/>
<protein>
    <submittedName>
        <fullName evidence="1">Uncharacterized protein</fullName>
    </submittedName>
</protein>
<dbReference type="Proteomes" id="UP000315295">
    <property type="component" value="Unassembled WGS sequence"/>
</dbReference>
<comment type="caution">
    <text evidence="1">The sequence shown here is derived from an EMBL/GenBank/DDBJ whole genome shotgun (WGS) entry which is preliminary data.</text>
</comment>